<gene>
    <name evidence="2" type="ORF">P73_1341</name>
</gene>
<dbReference type="Proteomes" id="UP000031521">
    <property type="component" value="Chromosome"/>
</dbReference>
<dbReference type="InterPro" id="IPR011008">
    <property type="entry name" value="Dimeric_a/b-barrel"/>
</dbReference>
<dbReference type="STRING" id="1208324.P73_1341"/>
<evidence type="ECO:0000313" key="3">
    <source>
        <dbReference type="Proteomes" id="UP000031521"/>
    </source>
</evidence>
<sequence length="105" mass="12348">MGFIAMNRFRITPGREEEFEAIWRNRDSRLKELPGFVEFRMLKGAVTEEHALYASFTLWRSKDDFEAWTRSEQFRDSHKSAGARDRSIFAGPPQFEGFETVIHES</sequence>
<feature type="domain" description="ABM" evidence="1">
    <location>
        <begin position="3"/>
        <end position="102"/>
    </location>
</feature>
<dbReference type="PANTHER" id="PTHR34474">
    <property type="entry name" value="SIGNAL TRANSDUCTION PROTEIN TRAP"/>
    <property type="match status" value="1"/>
</dbReference>
<reference evidence="2 3" key="1">
    <citation type="journal article" date="2014" name="Int. J. Syst. Evol. Microbiol.">
        <title>Celeribacter indicus sp. nov., a polycyclic aromatic hydrocarbon-degrading bacterium from deep-sea sediment and reclassification of Huaishuia halophila as Celeribacter halophilus comb. nov.</title>
        <authorList>
            <person name="Lai Q."/>
            <person name="Cao J."/>
            <person name="Yuan J."/>
            <person name="Li F."/>
            <person name="Shao Z."/>
        </authorList>
    </citation>
    <scope>NUCLEOTIDE SEQUENCE [LARGE SCALE GENOMIC DNA]</scope>
    <source>
        <strain evidence="2">P73</strain>
    </source>
</reference>
<dbReference type="Gene3D" id="3.30.70.100">
    <property type="match status" value="1"/>
</dbReference>
<dbReference type="InterPro" id="IPR007138">
    <property type="entry name" value="ABM_dom"/>
</dbReference>
<dbReference type="PANTHER" id="PTHR34474:SF2">
    <property type="entry name" value="SIGNAL TRANSDUCTION PROTEIN TRAP"/>
    <property type="match status" value="1"/>
</dbReference>
<dbReference type="KEGG" id="cid:P73_1341"/>
<proteinExistence type="predicted"/>
<organism evidence="2 3">
    <name type="scientific">Celeribacter indicus</name>
    <dbReference type="NCBI Taxonomy" id="1208324"/>
    <lineage>
        <taxon>Bacteria</taxon>
        <taxon>Pseudomonadati</taxon>
        <taxon>Pseudomonadota</taxon>
        <taxon>Alphaproteobacteria</taxon>
        <taxon>Rhodobacterales</taxon>
        <taxon>Roseobacteraceae</taxon>
        <taxon>Celeribacter</taxon>
    </lineage>
</organism>
<dbReference type="OrthoDB" id="9798115at2"/>
<name>A0A0B5DZA8_9RHOB</name>
<dbReference type="RefSeq" id="WP_043869012.1">
    <property type="nucleotide sequence ID" value="NZ_CP004393.1"/>
</dbReference>
<dbReference type="Pfam" id="PF03992">
    <property type="entry name" value="ABM"/>
    <property type="match status" value="1"/>
</dbReference>
<dbReference type="HOGENOM" id="CLU_141544_0_0_5"/>
<dbReference type="SUPFAM" id="SSF54909">
    <property type="entry name" value="Dimeric alpha+beta barrel"/>
    <property type="match status" value="1"/>
</dbReference>
<keyword evidence="3" id="KW-1185">Reference proteome</keyword>
<evidence type="ECO:0000313" key="2">
    <source>
        <dbReference type="EMBL" id="AJE46056.1"/>
    </source>
</evidence>
<dbReference type="InterPro" id="IPR050404">
    <property type="entry name" value="Heme-degrading_MO"/>
</dbReference>
<dbReference type="AlphaFoldDB" id="A0A0B5DZA8"/>
<accession>A0A0B5DZA8</accession>
<evidence type="ECO:0000259" key="1">
    <source>
        <dbReference type="PROSITE" id="PS51725"/>
    </source>
</evidence>
<dbReference type="PROSITE" id="PS51725">
    <property type="entry name" value="ABM"/>
    <property type="match status" value="1"/>
</dbReference>
<protein>
    <recommendedName>
        <fullName evidence="1">ABM domain-containing protein</fullName>
    </recommendedName>
</protein>
<dbReference type="EMBL" id="CP004393">
    <property type="protein sequence ID" value="AJE46056.1"/>
    <property type="molecule type" value="Genomic_DNA"/>
</dbReference>